<evidence type="ECO:0000313" key="1">
    <source>
        <dbReference type="EMBL" id="WAJ29617.1"/>
    </source>
</evidence>
<sequence>MAARLASGVPARIVTGADDICAGLCPPAERHCELESASARDARALSGASEILGRPLGEGDEVRLDRDYLSTMRAAFRDDPARGRTPCGDCPWFDVCTDIAANGFAGARL</sequence>
<dbReference type="Proteomes" id="UP001163223">
    <property type="component" value="Chromosome"/>
</dbReference>
<accession>A0ACD4NS67</accession>
<reference evidence="1" key="1">
    <citation type="submission" date="2022-11" db="EMBL/GenBank/DDBJ databases">
        <title>beta-Carotene-producing bacterium, Jeongeuplla avenae sp. nov., alleviates the salt stress of Arabidopsis seedlings.</title>
        <authorList>
            <person name="Jiang L."/>
            <person name="Lee J."/>
        </authorList>
    </citation>
    <scope>NUCLEOTIDE SEQUENCE</scope>
    <source>
        <strain evidence="1">DY_R2A_6</strain>
    </source>
</reference>
<proteinExistence type="predicted"/>
<gene>
    <name evidence="1" type="ORF">OXU80_05115</name>
</gene>
<keyword evidence="2" id="KW-1185">Reference proteome</keyword>
<protein>
    <submittedName>
        <fullName evidence="1">DUF1284 domain-containing protein</fullName>
    </submittedName>
</protein>
<evidence type="ECO:0000313" key="2">
    <source>
        <dbReference type="Proteomes" id="UP001163223"/>
    </source>
</evidence>
<name>A0ACD4NS67_9HYPH</name>
<organism evidence="1 2">
    <name type="scientific">Antarcticirhabdus aurantiaca</name>
    <dbReference type="NCBI Taxonomy" id="2606717"/>
    <lineage>
        <taxon>Bacteria</taxon>
        <taxon>Pseudomonadati</taxon>
        <taxon>Pseudomonadota</taxon>
        <taxon>Alphaproteobacteria</taxon>
        <taxon>Hyphomicrobiales</taxon>
        <taxon>Aurantimonadaceae</taxon>
        <taxon>Antarcticirhabdus</taxon>
    </lineage>
</organism>
<dbReference type="EMBL" id="CP113520">
    <property type="protein sequence ID" value="WAJ29617.1"/>
    <property type="molecule type" value="Genomic_DNA"/>
</dbReference>